<reference evidence="2 3" key="1">
    <citation type="submission" date="2019-05" db="EMBL/GenBank/DDBJ databases">
        <title>Another draft genome of Portunus trituberculatus and its Hox gene families provides insights of decapod evolution.</title>
        <authorList>
            <person name="Jeong J.-H."/>
            <person name="Song I."/>
            <person name="Kim S."/>
            <person name="Choi T."/>
            <person name="Kim D."/>
            <person name="Ryu S."/>
            <person name="Kim W."/>
        </authorList>
    </citation>
    <scope>NUCLEOTIDE SEQUENCE [LARGE SCALE GENOMIC DNA]</scope>
    <source>
        <tissue evidence="2">Muscle</tissue>
    </source>
</reference>
<keyword evidence="3" id="KW-1185">Reference proteome</keyword>
<feature type="transmembrane region" description="Helical" evidence="1">
    <location>
        <begin position="6"/>
        <end position="29"/>
    </location>
</feature>
<dbReference type="EMBL" id="VSRR010001438">
    <property type="protein sequence ID" value="MPC25239.1"/>
    <property type="molecule type" value="Genomic_DNA"/>
</dbReference>
<keyword evidence="1" id="KW-1133">Transmembrane helix</keyword>
<protein>
    <submittedName>
        <fullName evidence="2">Uncharacterized protein</fullName>
    </submittedName>
</protein>
<evidence type="ECO:0000256" key="1">
    <source>
        <dbReference type="SAM" id="Phobius"/>
    </source>
</evidence>
<dbReference type="Proteomes" id="UP000324222">
    <property type="component" value="Unassembled WGS sequence"/>
</dbReference>
<dbReference type="AlphaFoldDB" id="A0A5B7DVW1"/>
<comment type="caution">
    <text evidence="2">The sequence shown here is derived from an EMBL/GenBank/DDBJ whole genome shotgun (WGS) entry which is preliminary data.</text>
</comment>
<evidence type="ECO:0000313" key="2">
    <source>
        <dbReference type="EMBL" id="MPC25239.1"/>
    </source>
</evidence>
<sequence length="192" mass="20904">MDQVVVTFLMVFVVVMIGAMTVIVVIVMMRIVVGDECGSCENIGDDCGDSCGDCSVYDCGGDVCDMELVVMTGVDNSSDDFFFRHIVDDDKVVGTGIATPSTTTTTTTTIATAAALPSWRGAEGREKGWETSCSVSLNKPLWRRVLPSLLRVPLCRCAAVDQCMCWNCLSVTRAEQIALLHRLTIIYRDEVK</sequence>
<gene>
    <name evidence="2" type="ORF">E2C01_018344</name>
</gene>
<name>A0A5B7DVW1_PORTR</name>
<keyword evidence="1" id="KW-0472">Membrane</keyword>
<organism evidence="2 3">
    <name type="scientific">Portunus trituberculatus</name>
    <name type="common">Swimming crab</name>
    <name type="synonym">Neptunus trituberculatus</name>
    <dbReference type="NCBI Taxonomy" id="210409"/>
    <lineage>
        <taxon>Eukaryota</taxon>
        <taxon>Metazoa</taxon>
        <taxon>Ecdysozoa</taxon>
        <taxon>Arthropoda</taxon>
        <taxon>Crustacea</taxon>
        <taxon>Multicrustacea</taxon>
        <taxon>Malacostraca</taxon>
        <taxon>Eumalacostraca</taxon>
        <taxon>Eucarida</taxon>
        <taxon>Decapoda</taxon>
        <taxon>Pleocyemata</taxon>
        <taxon>Brachyura</taxon>
        <taxon>Eubrachyura</taxon>
        <taxon>Portunoidea</taxon>
        <taxon>Portunidae</taxon>
        <taxon>Portuninae</taxon>
        <taxon>Portunus</taxon>
    </lineage>
</organism>
<evidence type="ECO:0000313" key="3">
    <source>
        <dbReference type="Proteomes" id="UP000324222"/>
    </source>
</evidence>
<keyword evidence="1" id="KW-0812">Transmembrane</keyword>
<proteinExistence type="predicted"/>
<accession>A0A5B7DVW1</accession>